<comment type="caution">
    <text evidence="3">The sequence shown here is derived from an EMBL/GenBank/DDBJ whole genome shotgun (WGS) entry which is preliminary data.</text>
</comment>
<evidence type="ECO:0000259" key="2">
    <source>
        <dbReference type="Pfam" id="PF01978"/>
    </source>
</evidence>
<dbReference type="InterPro" id="IPR036390">
    <property type="entry name" value="WH_DNA-bd_sf"/>
</dbReference>
<feature type="domain" description="Transcription regulator TrmB N-terminal" evidence="2">
    <location>
        <begin position="6"/>
        <end position="68"/>
    </location>
</feature>
<dbReference type="Proteomes" id="UP000176187">
    <property type="component" value="Unassembled WGS sequence"/>
</dbReference>
<dbReference type="SUPFAM" id="SSF46785">
    <property type="entry name" value="Winged helix' DNA-binding domain"/>
    <property type="match status" value="1"/>
</dbReference>
<protein>
    <recommendedName>
        <fullName evidence="2">Transcription regulator TrmB N-terminal domain-containing protein</fullName>
    </recommendedName>
</protein>
<evidence type="ECO:0000313" key="4">
    <source>
        <dbReference type="Proteomes" id="UP000176187"/>
    </source>
</evidence>
<dbReference type="Pfam" id="PF01978">
    <property type="entry name" value="TrmB"/>
    <property type="match status" value="1"/>
</dbReference>
<dbReference type="PANTHER" id="PTHR34293">
    <property type="entry name" value="HTH-TYPE TRANSCRIPTIONAL REGULATOR TRMBL2"/>
    <property type="match status" value="1"/>
</dbReference>
<organism evidence="3 4">
    <name type="scientific">Candidatus Nomurabacteria bacterium RIFCSPLOWO2_01_FULL_41_12</name>
    <dbReference type="NCBI Taxonomy" id="1801774"/>
    <lineage>
        <taxon>Bacteria</taxon>
        <taxon>Candidatus Nomuraibacteriota</taxon>
    </lineage>
</organism>
<feature type="coiled-coil region" evidence="1">
    <location>
        <begin position="73"/>
        <end position="100"/>
    </location>
</feature>
<dbReference type="InterPro" id="IPR051797">
    <property type="entry name" value="TrmB-like"/>
</dbReference>
<dbReference type="AlphaFoldDB" id="A0A1F6WUJ2"/>
<gene>
    <name evidence="3" type="ORF">A3A05_02325</name>
</gene>
<accession>A0A1F6WUJ2</accession>
<evidence type="ECO:0000313" key="3">
    <source>
        <dbReference type="EMBL" id="OGI85547.1"/>
    </source>
</evidence>
<reference evidence="3 4" key="1">
    <citation type="journal article" date="2016" name="Nat. Commun.">
        <title>Thousands of microbial genomes shed light on interconnected biogeochemical processes in an aquifer system.</title>
        <authorList>
            <person name="Anantharaman K."/>
            <person name="Brown C.T."/>
            <person name="Hug L.A."/>
            <person name="Sharon I."/>
            <person name="Castelle C.J."/>
            <person name="Probst A.J."/>
            <person name="Thomas B.C."/>
            <person name="Singh A."/>
            <person name="Wilkins M.J."/>
            <person name="Karaoz U."/>
            <person name="Brodie E.L."/>
            <person name="Williams K.H."/>
            <person name="Hubbard S.S."/>
            <person name="Banfield J.F."/>
        </authorList>
    </citation>
    <scope>NUCLEOTIDE SEQUENCE [LARGE SCALE GENOMIC DNA]</scope>
</reference>
<dbReference type="Gene3D" id="1.10.10.10">
    <property type="entry name" value="Winged helix-like DNA-binding domain superfamily/Winged helix DNA-binding domain"/>
    <property type="match status" value="1"/>
</dbReference>
<proteinExistence type="predicted"/>
<dbReference type="PANTHER" id="PTHR34293:SF1">
    <property type="entry name" value="HTH-TYPE TRANSCRIPTIONAL REGULATOR TRMBL2"/>
    <property type="match status" value="1"/>
</dbReference>
<dbReference type="InterPro" id="IPR036388">
    <property type="entry name" value="WH-like_DNA-bd_sf"/>
</dbReference>
<sequence length="252" mass="29844">MLEKVLNQLGLGNKEQIIYKLILEYGKIAPALLARLAKINRTTVYSVANELKLKGLIEEDLGGKTLYYIPVRVQGLEKIIVEENQKVKDKENSIRELQEILKNTPESKTYSVPKIRFIDEADLEQYLYEATTRWYESMLTTDATWFGFQDHTFVEKFEKWIDWSWDRAPQPIKLKLLTNESDIEEKMKSKKYSDRRMLKFWDNNRFTGTQWIGGSYIVLVVTKQRPYYLVEIHDSVMAHNMREVFKTIWDKS</sequence>
<keyword evidence="1" id="KW-0175">Coiled coil</keyword>
<dbReference type="EMBL" id="MFUY01000030">
    <property type="protein sequence ID" value="OGI85547.1"/>
    <property type="molecule type" value="Genomic_DNA"/>
</dbReference>
<dbReference type="STRING" id="1801774.A3A05_02325"/>
<dbReference type="InterPro" id="IPR002831">
    <property type="entry name" value="Tscrpt_reg_TrmB_N"/>
</dbReference>
<name>A0A1F6WUJ2_9BACT</name>
<evidence type="ECO:0000256" key="1">
    <source>
        <dbReference type="SAM" id="Coils"/>
    </source>
</evidence>